<gene>
    <name evidence="1" type="ORF">G4G71_07070</name>
</gene>
<evidence type="ECO:0000313" key="1">
    <source>
        <dbReference type="EMBL" id="QJP07659.1"/>
    </source>
</evidence>
<accession>A0A7Z3BIT6</accession>
<dbReference type="EMBL" id="CP048833">
    <property type="protein sequence ID" value="QJP07659.1"/>
    <property type="molecule type" value="Genomic_DNA"/>
</dbReference>
<organism evidence="1 2">
    <name type="scientific">Pseudomonas multiresinivorans</name>
    <dbReference type="NCBI Taxonomy" id="95301"/>
    <lineage>
        <taxon>Bacteria</taxon>
        <taxon>Pseudomonadati</taxon>
        <taxon>Pseudomonadota</taxon>
        <taxon>Gammaproteobacteria</taxon>
        <taxon>Pseudomonadales</taxon>
        <taxon>Pseudomonadaceae</taxon>
        <taxon>Pseudomonas</taxon>
    </lineage>
</organism>
<dbReference type="RefSeq" id="WP_169936452.1">
    <property type="nucleotide sequence ID" value="NZ_CP048833.1"/>
</dbReference>
<evidence type="ECO:0000313" key="2">
    <source>
        <dbReference type="Proteomes" id="UP000502549"/>
    </source>
</evidence>
<dbReference type="AlphaFoldDB" id="A0A7Z3BIT6"/>
<proteinExistence type="predicted"/>
<sequence>MNVFVVARDAGPTNTRELVQMLDAIQTESAARSSIVAVDSFYNLPVASGSEGECRAFQLDDFVHAKGSITDGKVILDTNRIAEQVGSADQGWLVVDFGQHRLETGQDFIAKLAACFYMLPPAQQRKLAFRVARVQLPLYLRASNAAFNVLPETRGESSGSLQTNMLFLSAGTEKFVERLPLFKLPFAMVRALARFAMRRLSRRNGI</sequence>
<keyword evidence="2" id="KW-1185">Reference proteome</keyword>
<name>A0A7Z3BIT6_9PSED</name>
<dbReference type="KEGG" id="pmui:G4G71_07070"/>
<dbReference type="Proteomes" id="UP000502549">
    <property type="component" value="Chromosome"/>
</dbReference>
<reference evidence="1 2" key="1">
    <citation type="submission" date="2020-02" db="EMBL/GenBank/DDBJ databases">
        <title>Complete genome sequence of Pseudomonas multiresinivorans ORNL1.</title>
        <authorList>
            <person name="Podar M."/>
        </authorList>
    </citation>
    <scope>NUCLEOTIDE SEQUENCE [LARGE SCALE GENOMIC DNA]</scope>
    <source>
        <strain evidence="2">populi</strain>
    </source>
</reference>
<protein>
    <submittedName>
        <fullName evidence="1">Uncharacterized protein</fullName>
    </submittedName>
</protein>